<proteinExistence type="predicted"/>
<dbReference type="InterPro" id="IPR042099">
    <property type="entry name" value="ANL_N_sf"/>
</dbReference>
<dbReference type="GO" id="GO:0004467">
    <property type="term" value="F:long-chain fatty acid-CoA ligase activity"/>
    <property type="evidence" value="ECO:0007669"/>
    <property type="project" value="TreeGrafter"/>
</dbReference>
<dbReference type="EMBL" id="UINC01071039">
    <property type="protein sequence ID" value="SVC05654.1"/>
    <property type="molecule type" value="Genomic_DNA"/>
</dbReference>
<dbReference type="GO" id="GO:0016020">
    <property type="term" value="C:membrane"/>
    <property type="evidence" value="ECO:0007669"/>
    <property type="project" value="TreeGrafter"/>
</dbReference>
<feature type="non-terminal residue" evidence="4">
    <location>
        <position position="1"/>
    </location>
</feature>
<gene>
    <name evidence="4" type="ORF">METZ01_LOCUS258508</name>
</gene>
<dbReference type="AlphaFoldDB" id="A0A382J0N5"/>
<feature type="domain" description="AMP-dependent synthetase/ligase" evidence="3">
    <location>
        <begin position="18"/>
        <end position="290"/>
    </location>
</feature>
<dbReference type="SUPFAM" id="SSF56801">
    <property type="entry name" value="Acetyl-CoA synthetase-like"/>
    <property type="match status" value="1"/>
</dbReference>
<dbReference type="PANTHER" id="PTHR43272">
    <property type="entry name" value="LONG-CHAIN-FATTY-ACID--COA LIGASE"/>
    <property type="match status" value="1"/>
</dbReference>
<keyword evidence="2" id="KW-0067">ATP-binding</keyword>
<reference evidence="4" key="1">
    <citation type="submission" date="2018-05" db="EMBL/GenBank/DDBJ databases">
        <authorList>
            <person name="Lanie J.A."/>
            <person name="Ng W.-L."/>
            <person name="Kazmierczak K.M."/>
            <person name="Andrzejewski T.M."/>
            <person name="Davidsen T.M."/>
            <person name="Wayne K.J."/>
            <person name="Tettelin H."/>
            <person name="Glass J.I."/>
            <person name="Rusch D."/>
            <person name="Podicherti R."/>
            <person name="Tsui H.-C.T."/>
            <person name="Winkler M.E."/>
        </authorList>
    </citation>
    <scope>NUCLEOTIDE SEQUENCE</scope>
</reference>
<dbReference type="InterPro" id="IPR000873">
    <property type="entry name" value="AMP-dep_synth/lig_dom"/>
</dbReference>
<feature type="non-terminal residue" evidence="4">
    <location>
        <position position="352"/>
    </location>
</feature>
<evidence type="ECO:0000256" key="2">
    <source>
        <dbReference type="ARBA" id="ARBA00022840"/>
    </source>
</evidence>
<sequence length="352" mass="38532">VGTMELDHWPNLVAMFFDKAKSKGSAPFLWEKRDNTWQSISWYEASEQVSRLARALRAYGLTDGDRVVLVAENSPEWVIADFAIMAAGGITVPAYVTNTPNDHKHILTDSGAVIAIVSTAKLATSLLHAATEAPLLKRVISIEALHENAGSHITTTLWRDALDHGNSQPNNLISEAASIQPDSLACLIYTSGTGGTPKGVMLSHRSILCNCVGAYNLLLALGLEDEVFLSFLPLSHSYEHSCGLMFPISIGAQIYYSEGLDKLSSNLTEVRPTLMTSVPRLYEVMRLKILDGVQRAGGLREKLFKLAIYLGRKSYSLGGTLPVHERLLDKLVDKLVRDKVRGRFGGQLKAMV</sequence>
<organism evidence="4">
    <name type="scientific">marine metagenome</name>
    <dbReference type="NCBI Taxonomy" id="408172"/>
    <lineage>
        <taxon>unclassified sequences</taxon>
        <taxon>metagenomes</taxon>
        <taxon>ecological metagenomes</taxon>
    </lineage>
</organism>
<evidence type="ECO:0000313" key="4">
    <source>
        <dbReference type="EMBL" id="SVC05654.1"/>
    </source>
</evidence>
<accession>A0A382J0N5</accession>
<protein>
    <recommendedName>
        <fullName evidence="3">AMP-dependent synthetase/ligase domain-containing protein</fullName>
    </recommendedName>
</protein>
<keyword evidence="1" id="KW-0547">Nucleotide-binding</keyword>
<evidence type="ECO:0000256" key="1">
    <source>
        <dbReference type="ARBA" id="ARBA00022741"/>
    </source>
</evidence>
<name>A0A382J0N5_9ZZZZ</name>
<dbReference type="GO" id="GO:0005524">
    <property type="term" value="F:ATP binding"/>
    <property type="evidence" value="ECO:0007669"/>
    <property type="project" value="UniProtKB-KW"/>
</dbReference>
<evidence type="ECO:0000259" key="3">
    <source>
        <dbReference type="Pfam" id="PF00501"/>
    </source>
</evidence>
<dbReference type="Gene3D" id="3.40.50.12780">
    <property type="entry name" value="N-terminal domain of ligase-like"/>
    <property type="match status" value="1"/>
</dbReference>
<dbReference type="Pfam" id="PF00501">
    <property type="entry name" value="AMP-binding"/>
    <property type="match status" value="1"/>
</dbReference>
<dbReference type="PANTHER" id="PTHR43272:SF33">
    <property type="entry name" value="AMP-BINDING DOMAIN-CONTAINING PROTEIN-RELATED"/>
    <property type="match status" value="1"/>
</dbReference>